<dbReference type="GO" id="GO:0005886">
    <property type="term" value="C:plasma membrane"/>
    <property type="evidence" value="ECO:0007669"/>
    <property type="project" value="InterPro"/>
</dbReference>
<name>A0AAN7AM97_9PEZI</name>
<dbReference type="PANTHER" id="PTHR28013">
    <property type="entry name" value="PROTEIN DCV1-RELATED"/>
    <property type="match status" value="1"/>
</dbReference>
<dbReference type="InterPro" id="IPR051380">
    <property type="entry name" value="pH-response_reg_palI/RIM9"/>
</dbReference>
<feature type="transmembrane region" description="Helical" evidence="1">
    <location>
        <begin position="112"/>
        <end position="130"/>
    </location>
</feature>
<keyword evidence="1" id="KW-0472">Membrane</keyword>
<evidence type="ECO:0000313" key="3">
    <source>
        <dbReference type="Proteomes" id="UP001302126"/>
    </source>
</evidence>
<dbReference type="Proteomes" id="UP001302126">
    <property type="component" value="Unassembled WGS sequence"/>
</dbReference>
<gene>
    <name evidence="2" type="ORF">QBC35DRAFT_61924</name>
</gene>
<feature type="transmembrane region" description="Helical" evidence="1">
    <location>
        <begin position="142"/>
        <end position="165"/>
    </location>
</feature>
<reference evidence="2" key="1">
    <citation type="journal article" date="2023" name="Mol. Phylogenet. Evol.">
        <title>Genome-scale phylogeny and comparative genomics of the fungal order Sordariales.</title>
        <authorList>
            <person name="Hensen N."/>
            <person name="Bonometti L."/>
            <person name="Westerberg I."/>
            <person name="Brannstrom I.O."/>
            <person name="Guillou S."/>
            <person name="Cros-Aarteil S."/>
            <person name="Calhoun S."/>
            <person name="Haridas S."/>
            <person name="Kuo A."/>
            <person name="Mondo S."/>
            <person name="Pangilinan J."/>
            <person name="Riley R."/>
            <person name="LaButti K."/>
            <person name="Andreopoulos B."/>
            <person name="Lipzen A."/>
            <person name="Chen C."/>
            <person name="Yan M."/>
            <person name="Daum C."/>
            <person name="Ng V."/>
            <person name="Clum A."/>
            <person name="Steindorff A."/>
            <person name="Ohm R.A."/>
            <person name="Martin F."/>
            <person name="Silar P."/>
            <person name="Natvig D.O."/>
            <person name="Lalanne C."/>
            <person name="Gautier V."/>
            <person name="Ament-Velasquez S.L."/>
            <person name="Kruys A."/>
            <person name="Hutchinson M.I."/>
            <person name="Powell A.J."/>
            <person name="Barry K."/>
            <person name="Miller A.N."/>
            <person name="Grigoriev I.V."/>
            <person name="Debuchy R."/>
            <person name="Gladieux P."/>
            <person name="Hiltunen Thoren M."/>
            <person name="Johannesson H."/>
        </authorList>
    </citation>
    <scope>NUCLEOTIDE SEQUENCE</scope>
    <source>
        <strain evidence="2">PSN309</strain>
    </source>
</reference>
<evidence type="ECO:0000256" key="1">
    <source>
        <dbReference type="SAM" id="Phobius"/>
    </source>
</evidence>
<dbReference type="AlphaFoldDB" id="A0AAN7AM97"/>
<protein>
    <submittedName>
        <fullName evidence="2">Pali-domain-containing protein</fullName>
    </submittedName>
</protein>
<sequence length="241" mass="25676">MARTGFFHHIGTFLLLVATVLLIITCISSPVVPGISLLKVELGRNSAFSQDDHATVTFGSFGWCANGALPGGGSDCPRAFGYSPLRIMSSIDGATEYSDYAEDTTRVLTKVMILHPIACGINFIAFLLALSAGTVGSLLASLVAVLAFLVTAVACIIDFVLFSIVRSNVNDNGTGSAVYYGTAAWTILVSAICSLVGAIVVFFTCCSGRLHKRRESRHMGVKNDYGAPVVAPRRRRRFGLF</sequence>
<organism evidence="2 3">
    <name type="scientific">Podospora australis</name>
    <dbReference type="NCBI Taxonomy" id="1536484"/>
    <lineage>
        <taxon>Eukaryota</taxon>
        <taxon>Fungi</taxon>
        <taxon>Dikarya</taxon>
        <taxon>Ascomycota</taxon>
        <taxon>Pezizomycotina</taxon>
        <taxon>Sordariomycetes</taxon>
        <taxon>Sordariomycetidae</taxon>
        <taxon>Sordariales</taxon>
        <taxon>Podosporaceae</taxon>
        <taxon>Podospora</taxon>
    </lineage>
</organism>
<dbReference type="GO" id="GO:0035838">
    <property type="term" value="C:growing cell tip"/>
    <property type="evidence" value="ECO:0007669"/>
    <property type="project" value="TreeGrafter"/>
</dbReference>
<comment type="caution">
    <text evidence="2">The sequence shown here is derived from an EMBL/GenBank/DDBJ whole genome shotgun (WGS) entry which is preliminary data.</text>
</comment>
<keyword evidence="1" id="KW-0812">Transmembrane</keyword>
<keyword evidence="1" id="KW-1133">Transmembrane helix</keyword>
<feature type="transmembrane region" description="Helical" evidence="1">
    <location>
        <begin position="12"/>
        <end position="32"/>
    </location>
</feature>
<feature type="transmembrane region" description="Helical" evidence="1">
    <location>
        <begin position="177"/>
        <end position="204"/>
    </location>
</feature>
<dbReference type="InterPro" id="IPR009571">
    <property type="entry name" value="SUR7/Rim9-like_fungi"/>
</dbReference>
<keyword evidence="3" id="KW-1185">Reference proteome</keyword>
<dbReference type="PANTHER" id="PTHR28013:SF7">
    <property type="entry name" value="PALI-DOMAIN-CONTAINING PROTEIN"/>
    <property type="match status" value="1"/>
</dbReference>
<dbReference type="Pfam" id="PF06687">
    <property type="entry name" value="SUR7"/>
    <property type="match status" value="1"/>
</dbReference>
<accession>A0AAN7AM97</accession>
<reference evidence="2" key="2">
    <citation type="submission" date="2023-05" db="EMBL/GenBank/DDBJ databases">
        <authorList>
            <consortium name="Lawrence Berkeley National Laboratory"/>
            <person name="Steindorff A."/>
            <person name="Hensen N."/>
            <person name="Bonometti L."/>
            <person name="Westerberg I."/>
            <person name="Brannstrom I.O."/>
            <person name="Guillou S."/>
            <person name="Cros-Aarteil S."/>
            <person name="Calhoun S."/>
            <person name="Haridas S."/>
            <person name="Kuo A."/>
            <person name="Mondo S."/>
            <person name="Pangilinan J."/>
            <person name="Riley R."/>
            <person name="Labutti K."/>
            <person name="Andreopoulos B."/>
            <person name="Lipzen A."/>
            <person name="Chen C."/>
            <person name="Yanf M."/>
            <person name="Daum C."/>
            <person name="Ng V."/>
            <person name="Clum A."/>
            <person name="Ohm R."/>
            <person name="Martin F."/>
            <person name="Silar P."/>
            <person name="Natvig D."/>
            <person name="Lalanne C."/>
            <person name="Gautier V."/>
            <person name="Ament-Velasquez S.L."/>
            <person name="Kruys A."/>
            <person name="Hutchinson M.I."/>
            <person name="Powell A.J."/>
            <person name="Barry K."/>
            <person name="Miller A.N."/>
            <person name="Grigoriev I.V."/>
            <person name="Debuchy R."/>
            <person name="Gladieux P."/>
            <person name="Thoren M.H."/>
            <person name="Johannesson H."/>
        </authorList>
    </citation>
    <scope>NUCLEOTIDE SEQUENCE</scope>
    <source>
        <strain evidence="2">PSN309</strain>
    </source>
</reference>
<dbReference type="EMBL" id="MU864364">
    <property type="protein sequence ID" value="KAK4190630.1"/>
    <property type="molecule type" value="Genomic_DNA"/>
</dbReference>
<dbReference type="GO" id="GO:0032153">
    <property type="term" value="C:cell division site"/>
    <property type="evidence" value="ECO:0007669"/>
    <property type="project" value="TreeGrafter"/>
</dbReference>
<evidence type="ECO:0000313" key="2">
    <source>
        <dbReference type="EMBL" id="KAK4190630.1"/>
    </source>
</evidence>
<proteinExistence type="predicted"/>